<name>Q9D1Y2_MOUSE</name>
<reference evidence="1" key="8">
    <citation type="journal article" date="2005" name="Science">
        <title>Antisense Transcription in the Mammalian Transcriptome.</title>
        <authorList>
            <consortium name="RIKEN Genome Exploration Research Group and Genome Science Group (Genome Network Project Core Group) and the FANTOM Consortium"/>
        </authorList>
    </citation>
    <scope>NUCLEOTIDE SEQUENCE</scope>
    <source>
        <strain evidence="1">C57BL/6J</strain>
        <tissue evidence="1">Retina</tissue>
    </source>
</reference>
<reference evidence="1" key="6">
    <citation type="journal article" date="2002" name="Nature">
        <title>Analysis of the mouse transcriptome based on functional annotation of 60,770 full-length cDNAs.</title>
        <authorList>
            <consortium name="The FANTOM Consortium and the RIKEN Genome Exploration Research Group Phase I and II Team"/>
        </authorList>
    </citation>
    <scope>NUCLEOTIDE SEQUENCE</scope>
    <source>
        <strain evidence="1">C57BL/6J</strain>
        <tissue evidence="1">Retina</tissue>
    </source>
</reference>
<reference evidence="1" key="7">
    <citation type="journal article" date="2005" name="Science">
        <title>The Transcriptional Landscape of the Mammalian Genome.</title>
        <authorList>
            <consortium name="The FANTOM Consortium"/>
            <consortium name="Riken Genome Exploration Research Group and Genome Science Group (Genome Network Project Core Group)"/>
        </authorList>
    </citation>
    <scope>NUCLEOTIDE SEQUENCE</scope>
    <source>
        <strain evidence="1">C57BL/6J</strain>
        <tissue evidence="1">Retina</tissue>
    </source>
</reference>
<reference evidence="1" key="3">
    <citation type="journal article" date="2000" name="Genome Res.">
        <title>RIKEN integrated sequence analysis (RISA) system--384-format sequencing pipeline with 384 multicapillary sequencer.</title>
        <authorList>
            <person name="Shibata K."/>
            <person name="Itoh M."/>
            <person name="Aizawa K."/>
            <person name="Nagaoka S."/>
            <person name="Sasaki N."/>
            <person name="Carninci P."/>
            <person name="Konno H."/>
            <person name="Akiyama J."/>
            <person name="Nishi K."/>
            <person name="Kitsunai T."/>
            <person name="Tashiro H."/>
            <person name="Itoh M."/>
            <person name="Sumi N."/>
            <person name="Ishii Y."/>
            <person name="Nakamura S."/>
            <person name="Hazama M."/>
            <person name="Nishine T."/>
            <person name="Harada A."/>
            <person name="Yamamoto R."/>
            <person name="Matsumoto H."/>
            <person name="Sakaguchi S."/>
            <person name="Ikegami T."/>
            <person name="Kashiwagi K."/>
            <person name="Fujiwake S."/>
            <person name="Inoue K."/>
            <person name="Togawa Y."/>
            <person name="Izawa M."/>
            <person name="Ohara E."/>
            <person name="Watahiki M."/>
            <person name="Yoneda Y."/>
            <person name="Ishikawa T."/>
            <person name="Ozawa K."/>
            <person name="Tanaka T."/>
            <person name="Matsuura S."/>
            <person name="Kawai J."/>
            <person name="Okazaki Y."/>
            <person name="Muramatsu M."/>
            <person name="Inoue Y."/>
            <person name="Kira A."/>
            <person name="Hayashizaki Y."/>
        </authorList>
    </citation>
    <scope>NUCLEOTIDE SEQUENCE</scope>
    <source>
        <strain evidence="1">C57BL/6J</strain>
        <tissue evidence="1">Retina</tissue>
    </source>
</reference>
<reference evidence="1" key="4">
    <citation type="submission" date="2000-08" db="EMBL/GenBank/DDBJ databases">
        <authorList>
            <person name="Adachi J."/>
            <person name="Aizawa K."/>
            <person name="Akahira S."/>
            <person name="Akimura T."/>
            <person name="Arai A."/>
            <person name="Aono H."/>
            <person name="Arakawa T."/>
            <person name="Bono H."/>
            <person name="Carninci P."/>
            <person name="Fukuda S."/>
            <person name="Fukunishi Y."/>
            <person name="Furuno M."/>
            <person name="Hanagaki T."/>
            <person name="Hara A."/>
            <person name="Hayatsu N."/>
            <person name="Hiramoto K."/>
            <person name="Hiraoka T."/>
            <person name="Hori F."/>
            <person name="Imotani K."/>
            <person name="Ishii Y."/>
            <person name="Itoh M."/>
            <person name="Izawa M."/>
            <person name="Kasukawa T."/>
            <person name="Kato H."/>
            <person name="Kawai J."/>
            <person name="Kojima Y."/>
            <person name="Konno H."/>
            <person name="Kouda M."/>
            <person name="Koya S."/>
            <person name="Kurihara C."/>
            <person name="Matsuyama T."/>
            <person name="Miyazaki A."/>
            <person name="Nishi K."/>
            <person name="Nomura K."/>
            <person name="Numazaki R."/>
            <person name="Ohno M."/>
            <person name="Okazaki Y."/>
            <person name="Okido T."/>
            <person name="Owa C."/>
            <person name="Saito H."/>
            <person name="Saito R."/>
            <person name="Sakai C."/>
            <person name="Sakai K."/>
            <person name="Sano H."/>
            <person name="Sasaki D."/>
            <person name="Shibata K."/>
            <person name="Shibata Y."/>
            <person name="Shinagawa A."/>
            <person name="Shiraki T."/>
            <person name="Sogabe Y."/>
            <person name="Suzuki H."/>
            <person name="Tagami M."/>
            <person name="Tagawa A."/>
            <person name="Takahashi F."/>
            <person name="Tanaka T."/>
            <person name="Tejima Y."/>
            <person name="Toya T."/>
            <person name="Yamamura T."/>
            <person name="Yasunishi A."/>
            <person name="Yoshida K."/>
            <person name="Yoshino M."/>
            <person name="Muramatsu M."/>
            <person name="Hayashizaki Y."/>
        </authorList>
    </citation>
    <scope>NUCLEOTIDE SEQUENCE</scope>
    <source>
        <strain evidence="1">C57BL/6J</strain>
        <tissue evidence="1">Retina</tissue>
    </source>
</reference>
<dbReference type="AlphaFoldDB" id="Q9D1Y2"/>
<reference evidence="1" key="2">
    <citation type="journal article" date="2000" name="Genome Res.">
        <title>Normalization and subtraction of cap-trapper-selected cDNAs to prepare full-length cDNA libraries for rapid discovery of new genes.</title>
        <authorList>
            <person name="Carninci P."/>
            <person name="Shibata Y."/>
            <person name="Hayatsu N."/>
            <person name="Sugahara Y."/>
            <person name="Shibata K."/>
            <person name="Itoh M."/>
            <person name="Konno H."/>
            <person name="Okazaki Y."/>
            <person name="Muramatsu M."/>
            <person name="Hayashizaki Y."/>
        </authorList>
    </citation>
    <scope>NUCLEOTIDE SEQUENCE</scope>
    <source>
        <strain evidence="1">C57BL/6J</strain>
        <tissue evidence="1">Retina</tissue>
    </source>
</reference>
<reference evidence="1" key="1">
    <citation type="journal article" date="1999" name="Methods Enzymol.">
        <title>High-efficiency full-length cDNA cloning.</title>
        <authorList>
            <person name="Carninci P."/>
            <person name="Hayashizaki Y."/>
        </authorList>
    </citation>
    <scope>NUCLEOTIDE SEQUENCE</scope>
    <source>
        <strain evidence="1">C57BL/6J</strain>
        <tissue evidence="1">Retina</tissue>
    </source>
</reference>
<reference evidence="1" key="5">
    <citation type="journal article" date="2001" name="Nature">
        <title>Functional annotation of a full-length mouse cDNA collection.</title>
        <authorList>
            <consortium name="The RIKEN Genome Exploration Research Group Phase II Team and the FANTOM Consortium"/>
        </authorList>
    </citation>
    <scope>NUCLEOTIDE SEQUENCE</scope>
    <source>
        <strain evidence="1">C57BL/6J</strain>
        <tissue evidence="1">Retina</tissue>
    </source>
</reference>
<evidence type="ECO:0000313" key="1">
    <source>
        <dbReference type="EMBL" id="BAB32262.1"/>
    </source>
</evidence>
<gene>
    <name evidence="2" type="primary">Slc4a3</name>
</gene>
<sequence length="104" mass="11552">MSCTCLQETNRRGLWAVDLSSEQRLGKVIRDCNLFSKPSVCSSALIVLSVFRGPNLKVLGDARSLAGRVCLLGKANRRVLCLFAYVWESHPPCWVPCQLVPCDQ</sequence>
<evidence type="ECO:0000313" key="2">
    <source>
        <dbReference type="MGI" id="MGI:109350"/>
    </source>
</evidence>
<dbReference type="AGR" id="MGI:109350"/>
<proteinExistence type="evidence at transcript level"/>
<protein>
    <submittedName>
        <fullName evidence="1">Uncharacterized protein</fullName>
    </submittedName>
</protein>
<dbReference type="MGI" id="MGI:109350">
    <property type="gene designation" value="Slc4a3"/>
</dbReference>
<accession>Q9D1Y2</accession>
<organism evidence="1">
    <name type="scientific">Mus musculus</name>
    <name type="common">Mouse</name>
    <dbReference type="NCBI Taxonomy" id="10090"/>
    <lineage>
        <taxon>Eukaryota</taxon>
        <taxon>Metazoa</taxon>
        <taxon>Chordata</taxon>
        <taxon>Craniata</taxon>
        <taxon>Vertebrata</taxon>
        <taxon>Euteleostomi</taxon>
        <taxon>Mammalia</taxon>
        <taxon>Eutheria</taxon>
        <taxon>Euarchontoglires</taxon>
        <taxon>Glires</taxon>
        <taxon>Rodentia</taxon>
        <taxon>Myomorpha</taxon>
        <taxon>Muroidea</taxon>
        <taxon>Muridae</taxon>
        <taxon>Murinae</taxon>
        <taxon>Mus</taxon>
        <taxon>Mus</taxon>
    </lineage>
</organism>
<dbReference type="EMBL" id="AK020943">
    <property type="protein sequence ID" value="BAB32262.1"/>
    <property type="molecule type" value="mRNA"/>
</dbReference>